<dbReference type="PANTHER" id="PTHR30250:SF30">
    <property type="entry name" value="LIPID III FLIPPASE"/>
    <property type="match status" value="1"/>
</dbReference>
<evidence type="ECO:0000313" key="7">
    <source>
        <dbReference type="EMBL" id="CDH25624.1"/>
    </source>
</evidence>
<keyword evidence="5 6" id="KW-0472">Membrane</keyword>
<evidence type="ECO:0000256" key="6">
    <source>
        <dbReference type="SAM" id="Phobius"/>
    </source>
</evidence>
<comment type="caution">
    <text evidence="7">The sequence shown here is derived from an EMBL/GenBank/DDBJ whole genome shotgun (WGS) entry which is preliminary data.</text>
</comment>
<feature type="transmembrane region" description="Helical" evidence="6">
    <location>
        <begin position="151"/>
        <end position="170"/>
    </location>
</feature>
<feature type="transmembrane region" description="Helical" evidence="6">
    <location>
        <begin position="86"/>
        <end position="105"/>
    </location>
</feature>
<keyword evidence="2" id="KW-1003">Cell membrane</keyword>
<feature type="transmembrane region" description="Helical" evidence="6">
    <location>
        <begin position="258"/>
        <end position="278"/>
    </location>
</feature>
<evidence type="ECO:0000256" key="1">
    <source>
        <dbReference type="ARBA" id="ARBA00004651"/>
    </source>
</evidence>
<feature type="transmembrane region" description="Helical" evidence="6">
    <location>
        <begin position="299"/>
        <end position="322"/>
    </location>
</feature>
<dbReference type="RefSeq" id="WP_038197785.1">
    <property type="nucleotide sequence ID" value="NZ_CAWLXS010000397.1"/>
</dbReference>
<dbReference type="EMBL" id="CBSZ010000351">
    <property type="protein sequence ID" value="CDH25624.1"/>
    <property type="molecule type" value="Genomic_DNA"/>
</dbReference>
<evidence type="ECO:0000256" key="3">
    <source>
        <dbReference type="ARBA" id="ARBA00022692"/>
    </source>
</evidence>
<evidence type="ECO:0000256" key="4">
    <source>
        <dbReference type="ARBA" id="ARBA00022989"/>
    </source>
</evidence>
<sequence length="417" mass="47799">MTLFKTSILSLIATAFKMLAGLVINKVVSIYIGPSGLAIIGQFQSFSQLTMIAAQGAINNGVVKYTAEYNNNKHKLSILFSTSAKISFFTSIIVSILLVFFSKYLASEILLDIKHQYIFIIFGFTITLFVINGLLLSILNGLKEIKTFIKIIIIQSISILLFTSILIFFLKINGVLIALASNQSIILFVTLFFIKKHSLIKWRYFTKPFNYSIAKKLMAYSAMAITSAIMVPISHLIIRNYLGTTLGWEQAGYWQGMWYISTTYLMIITTALSTYYLPRLAEINNNHELIHEIKYGYKLLLPIILGSAFFIYFLKDIIITILFTQNFMEMRKLFFWQIIGDVFKIASWLLAYVMLAKAMTKTFILTEIIFGILFLLTSYFLVNKYGLVGITYAYCIQYLTYLLCMFYIIKKHLNKID</sequence>
<organism evidence="7">
    <name type="scientific">Xenorhabdus bovienii str. kraussei Becker Underwood</name>
    <dbReference type="NCBI Taxonomy" id="1398204"/>
    <lineage>
        <taxon>Bacteria</taxon>
        <taxon>Pseudomonadati</taxon>
        <taxon>Pseudomonadota</taxon>
        <taxon>Gammaproteobacteria</taxon>
        <taxon>Enterobacterales</taxon>
        <taxon>Morganellaceae</taxon>
        <taxon>Xenorhabdus</taxon>
    </lineage>
</organism>
<feature type="transmembrane region" description="Helical" evidence="6">
    <location>
        <begin position="334"/>
        <end position="355"/>
    </location>
</feature>
<feature type="transmembrane region" description="Helical" evidence="6">
    <location>
        <begin position="117"/>
        <end position="139"/>
    </location>
</feature>
<keyword evidence="4 6" id="KW-1133">Transmembrane helix</keyword>
<feature type="transmembrane region" description="Helical" evidence="6">
    <location>
        <begin position="176"/>
        <end position="194"/>
    </location>
</feature>
<proteinExistence type="predicted"/>
<gene>
    <name evidence="7" type="primary">wzx</name>
    <name evidence="7" type="ORF">XBKB1_4140052</name>
</gene>
<dbReference type="AlphaFoldDB" id="A0A077Q0Z6"/>
<dbReference type="CDD" id="cd13125">
    <property type="entry name" value="MATE_like_10"/>
    <property type="match status" value="1"/>
</dbReference>
<dbReference type="PANTHER" id="PTHR30250">
    <property type="entry name" value="PST FAMILY PREDICTED COLANIC ACID TRANSPORTER"/>
    <property type="match status" value="1"/>
</dbReference>
<dbReference type="HOGENOM" id="CLU_042154_0_0_6"/>
<dbReference type="InterPro" id="IPR050833">
    <property type="entry name" value="Poly_Biosynth_Transport"/>
</dbReference>
<feature type="transmembrane region" description="Helical" evidence="6">
    <location>
        <begin position="6"/>
        <end position="24"/>
    </location>
</feature>
<dbReference type="GO" id="GO:0005886">
    <property type="term" value="C:plasma membrane"/>
    <property type="evidence" value="ECO:0007669"/>
    <property type="project" value="UniProtKB-SubCell"/>
</dbReference>
<comment type="subcellular location">
    <subcellularLocation>
        <location evidence="1">Cell membrane</location>
        <topology evidence="1">Multi-pass membrane protein</topology>
    </subcellularLocation>
</comment>
<dbReference type="Proteomes" id="UP000028493">
    <property type="component" value="Unassembled WGS sequence"/>
</dbReference>
<feature type="transmembrane region" description="Helical" evidence="6">
    <location>
        <begin position="387"/>
        <end position="409"/>
    </location>
</feature>
<dbReference type="InterPro" id="IPR044550">
    <property type="entry name" value="WzxE"/>
</dbReference>
<evidence type="ECO:0000256" key="5">
    <source>
        <dbReference type="ARBA" id="ARBA00023136"/>
    </source>
</evidence>
<feature type="transmembrane region" description="Helical" evidence="6">
    <location>
        <begin position="362"/>
        <end position="381"/>
    </location>
</feature>
<dbReference type="Pfam" id="PF01943">
    <property type="entry name" value="Polysacc_synt"/>
    <property type="match status" value="1"/>
</dbReference>
<dbReference type="GO" id="GO:0009246">
    <property type="term" value="P:enterobacterial common antigen biosynthetic process"/>
    <property type="evidence" value="ECO:0007669"/>
    <property type="project" value="InterPro"/>
</dbReference>
<accession>A0A077Q0Z6</accession>
<keyword evidence="3 6" id="KW-0812">Transmembrane</keyword>
<dbReference type="InterPro" id="IPR002797">
    <property type="entry name" value="Polysacc_synth"/>
</dbReference>
<feature type="transmembrane region" description="Helical" evidence="6">
    <location>
        <begin position="217"/>
        <end position="238"/>
    </location>
</feature>
<name>A0A077Q0Z6_XENBV</name>
<evidence type="ECO:0000256" key="2">
    <source>
        <dbReference type="ARBA" id="ARBA00022475"/>
    </source>
</evidence>
<protein>
    <submittedName>
        <fullName evidence="7">Wzx</fullName>
    </submittedName>
</protein>
<reference evidence="7" key="1">
    <citation type="submission" date="2013-07" db="EMBL/GenBank/DDBJ databases">
        <title>Sub-species coevolution in mutualistic symbiosis.</title>
        <authorList>
            <person name="Murfin K."/>
            <person name="Klassen J."/>
            <person name="Lee M."/>
            <person name="Forst S."/>
            <person name="Stock P."/>
            <person name="Goodrich-Blair H."/>
        </authorList>
    </citation>
    <scope>NUCLEOTIDE SEQUENCE [LARGE SCALE GENOMIC DNA]</scope>
    <source>
        <strain evidence="7">Kraussei Becker Underwood</strain>
    </source>
</reference>